<evidence type="ECO:0000313" key="3">
    <source>
        <dbReference type="EMBL" id="GAX62695.1"/>
    </source>
</evidence>
<proteinExistence type="predicted"/>
<organism evidence="3 4">
    <name type="scientific">Candidatus Scalindua japonica</name>
    <dbReference type="NCBI Taxonomy" id="1284222"/>
    <lineage>
        <taxon>Bacteria</taxon>
        <taxon>Pseudomonadati</taxon>
        <taxon>Planctomycetota</taxon>
        <taxon>Candidatus Brocadiia</taxon>
        <taxon>Candidatus Brocadiales</taxon>
        <taxon>Candidatus Scalinduaceae</taxon>
        <taxon>Candidatus Scalindua</taxon>
    </lineage>
</organism>
<dbReference type="PANTHER" id="PTHR35894:SF1">
    <property type="entry name" value="PHOSPHORIBULOKINASE _ URIDINE KINASE FAMILY"/>
    <property type="match status" value="1"/>
</dbReference>
<name>A0A286U3J7_9BACT</name>
<dbReference type="Pfam" id="PF13401">
    <property type="entry name" value="AAA_22"/>
    <property type="match status" value="1"/>
</dbReference>
<keyword evidence="4" id="KW-1185">Reference proteome</keyword>
<dbReference type="Proteomes" id="UP000218542">
    <property type="component" value="Unassembled WGS sequence"/>
</dbReference>
<dbReference type="InterPro" id="IPR052026">
    <property type="entry name" value="ExeA_AAA_ATPase_DNA-bind"/>
</dbReference>
<dbReference type="AlphaFoldDB" id="A0A286U3J7"/>
<keyword evidence="1" id="KW-0812">Transmembrane</keyword>
<feature type="transmembrane region" description="Helical" evidence="1">
    <location>
        <begin position="290"/>
        <end position="312"/>
    </location>
</feature>
<dbReference type="InterPro" id="IPR003593">
    <property type="entry name" value="AAA+_ATPase"/>
</dbReference>
<gene>
    <name evidence="3" type="primary">exeA</name>
    <name evidence="3" type="ORF">SCALIN_C38_0058</name>
</gene>
<accession>A0A286U3J7</accession>
<protein>
    <submittedName>
        <fullName evidence="3">Type II secretory system protein</fullName>
    </submittedName>
</protein>
<dbReference type="GO" id="GO:0016887">
    <property type="term" value="F:ATP hydrolysis activity"/>
    <property type="evidence" value="ECO:0007669"/>
    <property type="project" value="InterPro"/>
</dbReference>
<dbReference type="Gene3D" id="3.40.50.300">
    <property type="entry name" value="P-loop containing nucleotide triphosphate hydrolases"/>
    <property type="match status" value="1"/>
</dbReference>
<dbReference type="CDD" id="cd00009">
    <property type="entry name" value="AAA"/>
    <property type="match status" value="1"/>
</dbReference>
<reference evidence="4" key="1">
    <citation type="journal article" date="2017" name="Environ. Microbiol. Rep.">
        <title>Genetic Diversity of Marine Anaerobic Ammonium-Oxidizing Bacteria as Revealed by Genomic and Proteomic Analyses of 'Candidatus Scalindua japonica'.</title>
        <authorList>
            <person name="Oshiki M."/>
            <person name="Mizuto K."/>
            <person name="Kimura Z."/>
            <person name="Kindaichi T."/>
            <person name="Satoh H."/>
            <person name="Okabe S."/>
        </authorList>
    </citation>
    <scope>NUCLEOTIDE SEQUENCE [LARGE SCALE GENOMIC DNA]</scope>
    <source>
        <strain evidence="4">husup-a2</strain>
    </source>
</reference>
<keyword evidence="1" id="KW-1133">Transmembrane helix</keyword>
<dbReference type="PANTHER" id="PTHR35894">
    <property type="entry name" value="GENERAL SECRETION PATHWAY PROTEIN A-RELATED"/>
    <property type="match status" value="1"/>
</dbReference>
<evidence type="ECO:0000313" key="4">
    <source>
        <dbReference type="Proteomes" id="UP000218542"/>
    </source>
</evidence>
<keyword evidence="1" id="KW-0472">Membrane</keyword>
<feature type="domain" description="AAA+ ATPase" evidence="2">
    <location>
        <begin position="46"/>
        <end position="193"/>
    </location>
</feature>
<sequence>MNDIAYLYKKFGFNEPPFNQTPDTRFLFKSSQHMAALNHLKYALLMDGFTLLTGTPGIGKTLLCRQILRDTDKDVQTVYIYNTYFSMLDLFKLIYHDITGEQLKSESHSECFNRINQLLLLLAAKGKKVVVIIDEAQGMTTETLEGLRLLSNLETEKKKLLSFILIGQPELESRLAEHNLRQLDQRISVRYVLKPFKLSETREYVGHRMHLSTSGVVNDKTYQFSAFAICLVHWFSRGVPRRINQICGRALLASFNTGKKKIGILTLLLAAREIIGRRNSIRYQHARHQLFVMTATILTIFGFAMYSGLGLYQDKLDKKKDALSFSFERHGPENDSNISENKSCKKKIVVSHKLKESNVFSNAYYVNQIISYHNRGQEFLKTY</sequence>
<comment type="caution">
    <text evidence="3">The sequence shown here is derived from an EMBL/GenBank/DDBJ whole genome shotgun (WGS) entry which is preliminary data.</text>
</comment>
<dbReference type="SMART" id="SM00382">
    <property type="entry name" value="AAA"/>
    <property type="match status" value="1"/>
</dbReference>
<dbReference type="InterPro" id="IPR049945">
    <property type="entry name" value="AAA_22"/>
</dbReference>
<dbReference type="InterPro" id="IPR027417">
    <property type="entry name" value="P-loop_NTPase"/>
</dbReference>
<dbReference type="RefSeq" id="WP_096896088.1">
    <property type="nucleotide sequence ID" value="NZ_BAOS01000038.1"/>
</dbReference>
<evidence type="ECO:0000256" key="1">
    <source>
        <dbReference type="SAM" id="Phobius"/>
    </source>
</evidence>
<dbReference type="EMBL" id="BAOS01000038">
    <property type="protein sequence ID" value="GAX62695.1"/>
    <property type="molecule type" value="Genomic_DNA"/>
</dbReference>
<evidence type="ECO:0000259" key="2">
    <source>
        <dbReference type="SMART" id="SM00382"/>
    </source>
</evidence>
<dbReference type="OrthoDB" id="9783370at2"/>
<dbReference type="SUPFAM" id="SSF52540">
    <property type="entry name" value="P-loop containing nucleoside triphosphate hydrolases"/>
    <property type="match status" value="1"/>
</dbReference>